<dbReference type="RefSeq" id="WP_269606678.1">
    <property type="nucleotide sequence ID" value="NZ_JAPWIJ010000007.1"/>
</dbReference>
<sequence length="66" mass="6833">MSQLRPSRGRRSWDKSIAPPDCVRLLKSVSPGFSPGSIEEPSEVELSSCCSAVAGPATEIVGASGT</sequence>
<evidence type="ECO:0000313" key="2">
    <source>
        <dbReference type="Proteomes" id="UP001081071"/>
    </source>
</evidence>
<reference evidence="1" key="1">
    <citation type="submission" date="2022-12" db="EMBL/GenBank/DDBJ databases">
        <authorList>
            <person name="Krivoruchko A.V."/>
            <person name="Elkin A."/>
        </authorList>
    </citation>
    <scope>NUCLEOTIDE SEQUENCE</scope>
    <source>
        <strain evidence="1">IEGM 1391</strain>
    </source>
</reference>
<gene>
    <name evidence="1" type="ORF">O4220_18000</name>
</gene>
<accession>A0ABT4MHD8</accession>
<comment type="caution">
    <text evidence="1">The sequence shown here is derived from an EMBL/GenBank/DDBJ whole genome shotgun (WGS) entry which is preliminary data.</text>
</comment>
<proteinExistence type="predicted"/>
<organism evidence="1 2">
    <name type="scientific">Rhodococcus ruber</name>
    <dbReference type="NCBI Taxonomy" id="1830"/>
    <lineage>
        <taxon>Bacteria</taxon>
        <taxon>Bacillati</taxon>
        <taxon>Actinomycetota</taxon>
        <taxon>Actinomycetes</taxon>
        <taxon>Mycobacteriales</taxon>
        <taxon>Nocardiaceae</taxon>
        <taxon>Rhodococcus</taxon>
    </lineage>
</organism>
<dbReference type="EMBL" id="JAPWIJ010000007">
    <property type="protein sequence ID" value="MCZ4520410.1"/>
    <property type="molecule type" value="Genomic_DNA"/>
</dbReference>
<evidence type="ECO:0000313" key="1">
    <source>
        <dbReference type="EMBL" id="MCZ4520410.1"/>
    </source>
</evidence>
<protein>
    <submittedName>
        <fullName evidence="1">Uncharacterized protein</fullName>
    </submittedName>
</protein>
<keyword evidence="2" id="KW-1185">Reference proteome</keyword>
<dbReference type="Proteomes" id="UP001081071">
    <property type="component" value="Unassembled WGS sequence"/>
</dbReference>
<name>A0ABT4MHD8_9NOCA</name>